<dbReference type="PROSITE" id="PS51257">
    <property type="entry name" value="PROKAR_LIPOPROTEIN"/>
    <property type="match status" value="1"/>
</dbReference>
<proteinExistence type="predicted"/>
<keyword evidence="1" id="KW-0732">Signal</keyword>
<name>A0A556MVS7_9SPHI</name>
<reference evidence="2 3" key="1">
    <citation type="submission" date="2019-07" db="EMBL/GenBank/DDBJ databases">
        <authorList>
            <person name="Huq M.A."/>
        </authorList>
    </citation>
    <scope>NUCLEOTIDE SEQUENCE [LARGE SCALE GENOMIC DNA]</scope>
    <source>
        <strain evidence="2 3">MAH-19</strain>
    </source>
</reference>
<dbReference type="Proteomes" id="UP000318733">
    <property type="component" value="Unassembled WGS sequence"/>
</dbReference>
<comment type="caution">
    <text evidence="2">The sequence shown here is derived from an EMBL/GenBank/DDBJ whole genome shotgun (WGS) entry which is preliminary data.</text>
</comment>
<evidence type="ECO:0000256" key="1">
    <source>
        <dbReference type="SAM" id="SignalP"/>
    </source>
</evidence>
<protein>
    <submittedName>
        <fullName evidence="2">Uncharacterized protein</fullName>
    </submittedName>
</protein>
<evidence type="ECO:0000313" key="2">
    <source>
        <dbReference type="EMBL" id="TSJ43972.1"/>
    </source>
</evidence>
<keyword evidence="3" id="KW-1185">Reference proteome</keyword>
<dbReference type="EMBL" id="VLPK01000001">
    <property type="protein sequence ID" value="TSJ43972.1"/>
    <property type="molecule type" value="Genomic_DNA"/>
</dbReference>
<evidence type="ECO:0000313" key="3">
    <source>
        <dbReference type="Proteomes" id="UP000318733"/>
    </source>
</evidence>
<feature type="chain" id="PRO_5022169055" evidence="1">
    <location>
        <begin position="20"/>
        <end position="195"/>
    </location>
</feature>
<feature type="signal peptide" evidence="1">
    <location>
        <begin position="1"/>
        <end position="19"/>
    </location>
</feature>
<dbReference type="RefSeq" id="WP_144247535.1">
    <property type="nucleotide sequence ID" value="NZ_VLPK01000001.1"/>
</dbReference>
<dbReference type="AlphaFoldDB" id="A0A556MVS7"/>
<accession>A0A556MVS7</accession>
<sequence>MIRYLQILILSFLFNSVQAQQAITVACPKGYNEIKDPWTFFNCIAPNKEVLSGSNPNFAFIKKDSSVVITIAFIQRDSATYESDRALMKGLRPDWKNYDPDTVWMINFKYRVDSVNHSYMLFDKAKLKPFNADAGVEFYMDCTNLYMDDYKIAKAVTINKKYRGIVEIYYFTRQHTKIDIEKELYNASSMVSFKK</sequence>
<gene>
    <name evidence="2" type="ORF">FO440_07265</name>
</gene>
<organism evidence="2 3">
    <name type="scientific">Mucilaginibacter corticis</name>
    <dbReference type="NCBI Taxonomy" id="2597670"/>
    <lineage>
        <taxon>Bacteria</taxon>
        <taxon>Pseudomonadati</taxon>
        <taxon>Bacteroidota</taxon>
        <taxon>Sphingobacteriia</taxon>
        <taxon>Sphingobacteriales</taxon>
        <taxon>Sphingobacteriaceae</taxon>
        <taxon>Mucilaginibacter</taxon>
    </lineage>
</organism>